<dbReference type="Pfam" id="PF08320">
    <property type="entry name" value="PIG-X"/>
    <property type="match status" value="1"/>
</dbReference>
<keyword evidence="7" id="KW-1133">Transmembrane helix</keyword>
<gene>
    <name evidence="11" type="ORF">GDO54_010198</name>
</gene>
<dbReference type="Proteomes" id="UP001181693">
    <property type="component" value="Unassembled WGS sequence"/>
</dbReference>
<dbReference type="PANTHER" id="PTHR28650">
    <property type="entry name" value="PHOSPHATIDYLINOSITOL-GLYCAN BIOSYNTHESIS CLASS X PROTEIN"/>
    <property type="match status" value="1"/>
</dbReference>
<dbReference type="InterPro" id="IPR013233">
    <property type="entry name" value="PIG-X/PBN1"/>
</dbReference>
<evidence type="ECO:0000256" key="7">
    <source>
        <dbReference type="ARBA" id="ARBA00022989"/>
    </source>
</evidence>
<name>A0AAV3AH00_PYXAD</name>
<comment type="similarity">
    <text evidence="3 10">Belongs to the PIGX family.</text>
</comment>
<evidence type="ECO:0000256" key="9">
    <source>
        <dbReference type="ARBA" id="ARBA00023180"/>
    </source>
</evidence>
<keyword evidence="6 10" id="KW-0256">Endoplasmic reticulum</keyword>
<protein>
    <recommendedName>
        <fullName evidence="10">Phosphatidylinositol-glycan biosynthesis class X protein</fullName>
    </recommendedName>
</protein>
<keyword evidence="9" id="KW-0325">Glycoprotein</keyword>
<comment type="caution">
    <text evidence="11">The sequence shown here is derived from an EMBL/GenBank/DDBJ whole genome shotgun (WGS) entry which is preliminary data.</text>
</comment>
<evidence type="ECO:0000256" key="3">
    <source>
        <dbReference type="ARBA" id="ARBA00010345"/>
    </source>
</evidence>
<evidence type="ECO:0000256" key="8">
    <source>
        <dbReference type="ARBA" id="ARBA00023136"/>
    </source>
</evidence>
<reference evidence="11" key="1">
    <citation type="thesis" date="2020" institute="ProQuest LLC" country="789 East Eisenhower Parkway, Ann Arbor, MI, USA">
        <title>Comparative Genomics and Chromosome Evolution.</title>
        <authorList>
            <person name="Mudd A.B."/>
        </authorList>
    </citation>
    <scope>NUCLEOTIDE SEQUENCE</scope>
    <source>
        <strain evidence="11">1538</strain>
        <tissue evidence="11">Blood</tissue>
    </source>
</reference>
<dbReference type="EMBL" id="DYDO01000004">
    <property type="protein sequence ID" value="DBA25854.1"/>
    <property type="molecule type" value="Genomic_DNA"/>
</dbReference>
<proteinExistence type="inferred from homology"/>
<evidence type="ECO:0000313" key="11">
    <source>
        <dbReference type="EMBL" id="DBA25854.1"/>
    </source>
</evidence>
<evidence type="ECO:0000256" key="10">
    <source>
        <dbReference type="RuleBase" id="RU366056"/>
    </source>
</evidence>
<dbReference type="InterPro" id="IPR040039">
    <property type="entry name" value="PIGX"/>
</dbReference>
<comment type="subcellular location">
    <subcellularLocation>
        <location evidence="1 10">Endoplasmic reticulum membrane</location>
        <topology evidence="1 10">Single-pass membrane protein</topology>
    </subcellularLocation>
</comment>
<feature type="chain" id="PRO_5043090849" description="Phosphatidylinositol-glycan biosynthesis class X protein" evidence="10">
    <location>
        <begin position="25"/>
        <end position="171"/>
    </location>
</feature>
<keyword evidence="4 10" id="KW-0337">GPI-anchor biosynthesis</keyword>
<dbReference type="GO" id="GO:0005789">
    <property type="term" value="C:endoplasmic reticulum membrane"/>
    <property type="evidence" value="ECO:0007669"/>
    <property type="project" value="UniProtKB-SubCell"/>
</dbReference>
<keyword evidence="10" id="KW-0732">Signal</keyword>
<sequence length="171" mass="19160">MSELQVTVVSIFLISILSASTAGAEKSCPQLKVEREILKNGFHRDLVTRVHVQGFTEQVDSCRILLNETIPSGLFMDPYQISSLQEHNHVEVIMPSFVDVEAPEYLSKEHTALVYMKPDEACKHCYISIVPVHARYHRPSAEAPEVSILVGSPQLLIRCSKGDAIVVLYWV</sequence>
<evidence type="ECO:0000256" key="5">
    <source>
        <dbReference type="ARBA" id="ARBA00022692"/>
    </source>
</evidence>
<evidence type="ECO:0000256" key="4">
    <source>
        <dbReference type="ARBA" id="ARBA00022502"/>
    </source>
</evidence>
<comment type="function">
    <text evidence="10">Stabilizing subunit of the glycosylphosphatidylinositol-mannosyltransferase I complex which catalyzes the transfer of the first mannose, via an alpha-1,4 bond from a dolichol-phosphate-mannose (Dol-P-Man) to the glucosaminyl acyl phosphatidylinositol (GlcN-(acyl)PI) intermediate to generate alpha-D-Man-(1-&gt;4)-alpha-D-GlcN-(1-&gt;6)-(1-radyl,2-acyl-sn-glycero-3-phospho)-2-acyl-inositol and participates in the sixth step of the glycosylphosphatidylinositol-anchor biosynthesis. Probably acts by stabilizing the mannosyltransferase PIGM.</text>
</comment>
<keyword evidence="8" id="KW-0472">Membrane</keyword>
<comment type="pathway">
    <text evidence="2 10">Glycolipid biosynthesis; glycosylphosphatidylinositol-anchor biosynthesis.</text>
</comment>
<evidence type="ECO:0000256" key="1">
    <source>
        <dbReference type="ARBA" id="ARBA00004389"/>
    </source>
</evidence>
<dbReference type="SMART" id="SM00780">
    <property type="entry name" value="PIG-X"/>
    <property type="match status" value="1"/>
</dbReference>
<organism evidence="11 12">
    <name type="scientific">Pyxicephalus adspersus</name>
    <name type="common">African bullfrog</name>
    <dbReference type="NCBI Taxonomy" id="30357"/>
    <lineage>
        <taxon>Eukaryota</taxon>
        <taxon>Metazoa</taxon>
        <taxon>Chordata</taxon>
        <taxon>Craniata</taxon>
        <taxon>Vertebrata</taxon>
        <taxon>Euteleostomi</taxon>
        <taxon>Amphibia</taxon>
        <taxon>Batrachia</taxon>
        <taxon>Anura</taxon>
        <taxon>Neobatrachia</taxon>
        <taxon>Ranoidea</taxon>
        <taxon>Pyxicephalidae</taxon>
        <taxon>Pyxicephalinae</taxon>
        <taxon>Pyxicephalus</taxon>
    </lineage>
</organism>
<keyword evidence="5" id="KW-0812">Transmembrane</keyword>
<dbReference type="PANTHER" id="PTHR28650:SF1">
    <property type="entry name" value="PHOSPHATIDYLINOSITOL-GLYCAN BIOSYNTHESIS CLASS X PROTEIN"/>
    <property type="match status" value="1"/>
</dbReference>
<evidence type="ECO:0000256" key="2">
    <source>
        <dbReference type="ARBA" id="ARBA00004687"/>
    </source>
</evidence>
<feature type="signal peptide" evidence="10">
    <location>
        <begin position="1"/>
        <end position="24"/>
    </location>
</feature>
<dbReference type="GO" id="GO:0006506">
    <property type="term" value="P:GPI anchor biosynthetic process"/>
    <property type="evidence" value="ECO:0007669"/>
    <property type="project" value="UniProtKB-KW"/>
</dbReference>
<evidence type="ECO:0000256" key="6">
    <source>
        <dbReference type="ARBA" id="ARBA00022824"/>
    </source>
</evidence>
<evidence type="ECO:0000313" key="12">
    <source>
        <dbReference type="Proteomes" id="UP001181693"/>
    </source>
</evidence>
<accession>A0AAV3AH00</accession>
<dbReference type="AlphaFoldDB" id="A0AAV3AH00"/>
<keyword evidence="12" id="KW-1185">Reference proteome</keyword>